<dbReference type="AlphaFoldDB" id="F2AMI6"/>
<name>F2AMI6_RHOBT</name>
<dbReference type="EMBL" id="AFAR01000054">
    <property type="protein sequence ID" value="EGF29098.1"/>
    <property type="molecule type" value="Genomic_DNA"/>
</dbReference>
<feature type="transmembrane region" description="Helical" evidence="1">
    <location>
        <begin position="61"/>
        <end position="89"/>
    </location>
</feature>
<evidence type="ECO:0000313" key="3">
    <source>
        <dbReference type="Proteomes" id="UP000006222"/>
    </source>
</evidence>
<gene>
    <name evidence="2" type="ORF">RBWH47_05500</name>
</gene>
<keyword evidence="1" id="KW-0472">Membrane</keyword>
<organism evidence="2 3">
    <name type="scientific">Rhodopirellula baltica WH47</name>
    <dbReference type="NCBI Taxonomy" id="991778"/>
    <lineage>
        <taxon>Bacteria</taxon>
        <taxon>Pseudomonadati</taxon>
        <taxon>Planctomycetota</taxon>
        <taxon>Planctomycetia</taxon>
        <taxon>Pirellulales</taxon>
        <taxon>Pirellulaceae</taxon>
        <taxon>Rhodopirellula</taxon>
    </lineage>
</organism>
<keyword evidence="1" id="KW-0812">Transmembrane</keyword>
<dbReference type="PATRIC" id="fig|991778.3.peg.929"/>
<dbReference type="Proteomes" id="UP000006222">
    <property type="component" value="Unassembled WGS sequence"/>
</dbReference>
<evidence type="ECO:0000256" key="1">
    <source>
        <dbReference type="SAM" id="Phobius"/>
    </source>
</evidence>
<proteinExistence type="predicted"/>
<comment type="caution">
    <text evidence="2">The sequence shown here is derived from an EMBL/GenBank/DDBJ whole genome shotgun (WGS) entry which is preliminary data.</text>
</comment>
<reference evidence="2 3" key="1">
    <citation type="journal article" date="2013" name="Mar. Genomics">
        <title>Expression of sulfatases in Rhodopirellula baltica and the diversity of sulfatases in the genus Rhodopirellula.</title>
        <authorList>
            <person name="Wegner C.E."/>
            <person name="Richter-Heitmann T."/>
            <person name="Klindworth A."/>
            <person name="Klockow C."/>
            <person name="Richter M."/>
            <person name="Achstetter T."/>
            <person name="Glockner F.O."/>
            <person name="Harder J."/>
        </authorList>
    </citation>
    <scope>NUCLEOTIDE SEQUENCE [LARGE SCALE GENOMIC DNA]</scope>
    <source>
        <strain evidence="2 3">WH47</strain>
    </source>
</reference>
<keyword evidence="1" id="KW-1133">Transmembrane helix</keyword>
<feature type="transmembrane region" description="Helical" evidence="1">
    <location>
        <begin position="32"/>
        <end position="55"/>
    </location>
</feature>
<sequence length="149" mass="16111">MTNPYVPPRAENNSELEHSAVRKRVSRPATALLIMASIHAVIVTIHIVSAGFVYYQQLGSGISLLATGIAAGQLTSMIVISIGAAKFGFLESYRMARVGSILACIPLLTPFVWLGIPFGIWALRLLRDPEILGAFPDCPALNERYGSRS</sequence>
<accession>F2AMI6</accession>
<feature type="transmembrane region" description="Helical" evidence="1">
    <location>
        <begin position="101"/>
        <end position="123"/>
    </location>
</feature>
<evidence type="ECO:0000313" key="2">
    <source>
        <dbReference type="EMBL" id="EGF29098.1"/>
    </source>
</evidence>
<protein>
    <submittedName>
        <fullName evidence="2">Uncharacterized protein</fullName>
    </submittedName>
</protein>